<evidence type="ECO:0000256" key="3">
    <source>
        <dbReference type="ARBA" id="ARBA00022679"/>
    </source>
</evidence>
<dbReference type="InterPro" id="IPR026591">
    <property type="entry name" value="Sirtuin_cat_small_dom_sf"/>
</dbReference>
<keyword evidence="5" id="KW-0862">Zinc</keyword>
<keyword evidence="4" id="KW-0479">Metal-binding</keyword>
<dbReference type="Gene3D" id="3.30.1600.10">
    <property type="entry name" value="SIR2/SIRT2 'Small Domain"/>
    <property type="match status" value="1"/>
</dbReference>
<name>A0ABR4N8S7_9FUNG</name>
<evidence type="ECO:0000313" key="11">
    <source>
        <dbReference type="Proteomes" id="UP001527925"/>
    </source>
</evidence>
<dbReference type="InterPro" id="IPR050134">
    <property type="entry name" value="NAD-dep_sirtuin_deacylases"/>
</dbReference>
<reference evidence="10 11" key="1">
    <citation type="submission" date="2023-09" db="EMBL/GenBank/DDBJ databases">
        <title>Pangenome analysis of Batrachochytrium dendrobatidis and related Chytrids.</title>
        <authorList>
            <person name="Yacoub M.N."/>
            <person name="Stajich J.E."/>
            <person name="James T.Y."/>
        </authorList>
    </citation>
    <scope>NUCLEOTIDE SEQUENCE [LARGE SCALE GENOMIC DNA]</scope>
    <source>
        <strain evidence="10 11">JEL0888</strain>
    </source>
</reference>
<dbReference type="InterPro" id="IPR026590">
    <property type="entry name" value="Ssirtuin_cat_dom"/>
</dbReference>
<evidence type="ECO:0000256" key="7">
    <source>
        <dbReference type="PROSITE-ProRule" id="PRU00236"/>
    </source>
</evidence>
<dbReference type="InterPro" id="IPR029035">
    <property type="entry name" value="DHS-like_NAD/FAD-binding_dom"/>
</dbReference>
<evidence type="ECO:0000256" key="1">
    <source>
        <dbReference type="ARBA" id="ARBA00001947"/>
    </source>
</evidence>
<dbReference type="SUPFAM" id="SSF52467">
    <property type="entry name" value="DHS-like NAD/FAD-binding domain"/>
    <property type="match status" value="1"/>
</dbReference>
<dbReference type="PANTHER" id="PTHR11085:SF6">
    <property type="entry name" value="NAD-DEPENDENT PROTEIN DEACETYLASE SIRTUIN-2"/>
    <property type="match status" value="1"/>
</dbReference>
<comment type="similarity">
    <text evidence="2">Belongs to the sirtuin family. Class I subfamily.</text>
</comment>
<dbReference type="Proteomes" id="UP001527925">
    <property type="component" value="Unassembled WGS sequence"/>
</dbReference>
<dbReference type="PANTHER" id="PTHR11085">
    <property type="entry name" value="NAD-DEPENDENT PROTEIN DEACYLASE SIRTUIN-5, MITOCHONDRIAL-RELATED"/>
    <property type="match status" value="1"/>
</dbReference>
<dbReference type="Pfam" id="PF02146">
    <property type="entry name" value="SIR2"/>
    <property type="match status" value="2"/>
</dbReference>
<evidence type="ECO:0000313" key="10">
    <source>
        <dbReference type="EMBL" id="KAL2915854.1"/>
    </source>
</evidence>
<feature type="compositionally biased region" description="Basic and acidic residues" evidence="8">
    <location>
        <begin position="97"/>
        <end position="114"/>
    </location>
</feature>
<accession>A0ABR4N8S7</accession>
<feature type="compositionally biased region" description="Low complexity" evidence="8">
    <location>
        <begin position="39"/>
        <end position="54"/>
    </location>
</feature>
<keyword evidence="11" id="KW-1185">Reference proteome</keyword>
<evidence type="ECO:0000256" key="4">
    <source>
        <dbReference type="ARBA" id="ARBA00022723"/>
    </source>
</evidence>
<dbReference type="EMBL" id="JADGIZ020000020">
    <property type="protein sequence ID" value="KAL2915854.1"/>
    <property type="molecule type" value="Genomic_DNA"/>
</dbReference>
<evidence type="ECO:0000256" key="6">
    <source>
        <dbReference type="ARBA" id="ARBA00023027"/>
    </source>
</evidence>
<evidence type="ECO:0000259" key="9">
    <source>
        <dbReference type="PROSITE" id="PS50305"/>
    </source>
</evidence>
<feature type="domain" description="Deacetylase sirtuin-type" evidence="9">
    <location>
        <begin position="122"/>
        <end position="431"/>
    </location>
</feature>
<dbReference type="InterPro" id="IPR003000">
    <property type="entry name" value="Sirtuin"/>
</dbReference>
<protein>
    <submittedName>
        <fullName evidence="10">Sir2 histone deacetylase Hst2</fullName>
    </submittedName>
</protein>
<organism evidence="10 11">
    <name type="scientific">Polyrhizophydium stewartii</name>
    <dbReference type="NCBI Taxonomy" id="2732419"/>
    <lineage>
        <taxon>Eukaryota</taxon>
        <taxon>Fungi</taxon>
        <taxon>Fungi incertae sedis</taxon>
        <taxon>Chytridiomycota</taxon>
        <taxon>Chytridiomycota incertae sedis</taxon>
        <taxon>Chytridiomycetes</taxon>
        <taxon>Rhizophydiales</taxon>
        <taxon>Rhizophydiales incertae sedis</taxon>
        <taxon>Polyrhizophydium</taxon>
    </lineage>
</organism>
<comment type="caution">
    <text evidence="10">The sequence shown here is derived from an EMBL/GenBank/DDBJ whole genome shotgun (WGS) entry which is preliminary data.</text>
</comment>
<comment type="caution">
    <text evidence="7">Lacks conserved residue(s) required for the propagation of feature annotation.</text>
</comment>
<keyword evidence="3" id="KW-0808">Transferase</keyword>
<comment type="cofactor">
    <cofactor evidence="1">
        <name>Zn(2+)</name>
        <dbReference type="ChEBI" id="CHEBI:29105"/>
    </cofactor>
</comment>
<evidence type="ECO:0000256" key="5">
    <source>
        <dbReference type="ARBA" id="ARBA00022833"/>
    </source>
</evidence>
<evidence type="ECO:0000256" key="8">
    <source>
        <dbReference type="SAM" id="MobiDB-lite"/>
    </source>
</evidence>
<dbReference type="PROSITE" id="PS50305">
    <property type="entry name" value="SIRTUIN"/>
    <property type="match status" value="1"/>
</dbReference>
<proteinExistence type="inferred from homology"/>
<dbReference type="Gene3D" id="3.40.50.1220">
    <property type="entry name" value="TPP-binding domain"/>
    <property type="match status" value="1"/>
</dbReference>
<gene>
    <name evidence="10" type="primary">HST2</name>
    <name evidence="10" type="ORF">HK105_204555</name>
</gene>
<evidence type="ECO:0000256" key="2">
    <source>
        <dbReference type="ARBA" id="ARBA00006924"/>
    </source>
</evidence>
<feature type="compositionally biased region" description="Low complexity" evidence="8">
    <location>
        <begin position="77"/>
        <end position="96"/>
    </location>
</feature>
<keyword evidence="6" id="KW-0520">NAD</keyword>
<sequence>MCFASVFMSDREAQVVPPSPSTAAAPGAEPDTRADKAVDASPASALAAAQVPGATTPSKPPRPSEPAGETPSSKSARGSPRNSLGGGSSRSSPSGSREGRPPPTERRLLTPFEEKEANPKLNILPDSTLESFAAFVRKNKCSNIIVMTGAGISTSAGIPDFRTPGTGLYDNLAKYKLPYPEAIFDIAYFRRKPEAFNALSRELFPGQFQPTACHRFIKALEDAGMLLRNYTQNIDMLERIAGVDGELLVEAHGTFHGARCVGGITSGLMSVFTASEDEGQGGDESSGGDGVVEEDISPCGRTFTLDAFKAALDKDKVPRCPCGGLMKPDIVFFGEPLPERFGQCAARDFSRCDALVVMGTSLKVQPFCNLINFVGPTVPRLLINLEECGVSGQKTRGFDFVGDTQKYRRDALFLGTCDAGVEALARELGIAIPPPHSATQPAETAAVKTDDASKLEDAADALADEMGRVKL</sequence>
<feature type="region of interest" description="Disordered" evidence="8">
    <location>
        <begin position="1"/>
        <end position="114"/>
    </location>
</feature>